<evidence type="ECO:0000256" key="2">
    <source>
        <dbReference type="SAM" id="Phobius"/>
    </source>
</evidence>
<comment type="caution">
    <text evidence="3">The sequence shown here is derived from an EMBL/GenBank/DDBJ whole genome shotgun (WGS) entry which is preliminary data.</text>
</comment>
<keyword evidence="2" id="KW-0812">Transmembrane</keyword>
<feature type="region of interest" description="Disordered" evidence="1">
    <location>
        <begin position="22"/>
        <end position="43"/>
    </location>
</feature>
<sequence>MRPLLTFPSAVLAIRETVASSHATAAATTTTTPTTAKHPAPSNETKVSIFHKHDLDLPPPSWFDSQASWPLALIPLTFAILLTICITTVTGSRRERILGVQNPANEKVLKQLRDEHMMMREGKR</sequence>
<keyword evidence="4" id="KW-1185">Reference proteome</keyword>
<proteinExistence type="predicted"/>
<feature type="transmembrane region" description="Helical" evidence="2">
    <location>
        <begin position="67"/>
        <end position="89"/>
    </location>
</feature>
<dbReference type="RefSeq" id="XP_066661449.1">
    <property type="nucleotide sequence ID" value="XM_066819261.1"/>
</dbReference>
<dbReference type="Proteomes" id="UP001433268">
    <property type="component" value="Unassembled WGS sequence"/>
</dbReference>
<accession>A0ABR1UV87</accession>
<name>A0ABR1UV87_9PEZI</name>
<keyword evidence="2" id="KW-1133">Transmembrane helix</keyword>
<evidence type="ECO:0008006" key="5">
    <source>
        <dbReference type="Google" id="ProtNLM"/>
    </source>
</evidence>
<evidence type="ECO:0000256" key="1">
    <source>
        <dbReference type="SAM" id="MobiDB-lite"/>
    </source>
</evidence>
<evidence type="ECO:0000313" key="4">
    <source>
        <dbReference type="Proteomes" id="UP001433268"/>
    </source>
</evidence>
<gene>
    <name evidence="3" type="ORF">PG997_014947</name>
</gene>
<protein>
    <recommendedName>
        <fullName evidence="5">Transmembrane protein</fullName>
    </recommendedName>
</protein>
<keyword evidence="2" id="KW-0472">Membrane</keyword>
<feature type="compositionally biased region" description="Low complexity" evidence="1">
    <location>
        <begin position="22"/>
        <end position="42"/>
    </location>
</feature>
<organism evidence="3 4">
    <name type="scientific">Apiospora hydei</name>
    <dbReference type="NCBI Taxonomy" id="1337664"/>
    <lineage>
        <taxon>Eukaryota</taxon>
        <taxon>Fungi</taxon>
        <taxon>Dikarya</taxon>
        <taxon>Ascomycota</taxon>
        <taxon>Pezizomycotina</taxon>
        <taxon>Sordariomycetes</taxon>
        <taxon>Xylariomycetidae</taxon>
        <taxon>Amphisphaeriales</taxon>
        <taxon>Apiosporaceae</taxon>
        <taxon>Apiospora</taxon>
    </lineage>
</organism>
<evidence type="ECO:0000313" key="3">
    <source>
        <dbReference type="EMBL" id="KAK8062850.1"/>
    </source>
</evidence>
<reference evidence="3 4" key="1">
    <citation type="submission" date="2023-01" db="EMBL/GenBank/DDBJ databases">
        <title>Analysis of 21 Apiospora genomes using comparative genomics revels a genus with tremendous synthesis potential of carbohydrate active enzymes and secondary metabolites.</title>
        <authorList>
            <person name="Sorensen T."/>
        </authorList>
    </citation>
    <scope>NUCLEOTIDE SEQUENCE [LARGE SCALE GENOMIC DNA]</scope>
    <source>
        <strain evidence="3 4">CBS 114990</strain>
    </source>
</reference>
<dbReference type="GeneID" id="92052321"/>
<dbReference type="EMBL" id="JAQQWN010000010">
    <property type="protein sequence ID" value="KAK8062850.1"/>
    <property type="molecule type" value="Genomic_DNA"/>
</dbReference>